<dbReference type="InterPro" id="IPR025285">
    <property type="entry name" value="DUF4145"/>
</dbReference>
<keyword evidence="4" id="KW-1185">Reference proteome</keyword>
<protein>
    <submittedName>
        <fullName evidence="3">Restriction endonuclease subunit R</fullName>
    </submittedName>
</protein>
<evidence type="ECO:0000313" key="3">
    <source>
        <dbReference type="EMBL" id="GHD07533.1"/>
    </source>
</evidence>
<dbReference type="GO" id="GO:0004519">
    <property type="term" value="F:endonuclease activity"/>
    <property type="evidence" value="ECO:0007669"/>
    <property type="project" value="UniProtKB-KW"/>
</dbReference>
<dbReference type="InterPro" id="IPR027417">
    <property type="entry name" value="P-loop_NTPase"/>
</dbReference>
<evidence type="ECO:0000256" key="1">
    <source>
        <dbReference type="SAM" id="Coils"/>
    </source>
</evidence>
<dbReference type="SMART" id="SM00487">
    <property type="entry name" value="DEXDc"/>
    <property type="match status" value="1"/>
</dbReference>
<reference evidence="4" key="1">
    <citation type="journal article" date="2019" name="Int. J. Syst. Evol. Microbiol.">
        <title>The Global Catalogue of Microorganisms (GCM) 10K type strain sequencing project: providing services to taxonomists for standard genome sequencing and annotation.</title>
        <authorList>
            <consortium name="The Broad Institute Genomics Platform"/>
            <consortium name="The Broad Institute Genome Sequencing Center for Infectious Disease"/>
            <person name="Wu L."/>
            <person name="Ma J."/>
        </authorList>
    </citation>
    <scope>NUCLEOTIDE SEQUENCE [LARGE SCALE GENOMIC DNA]</scope>
    <source>
        <strain evidence="4">KCTC 19466</strain>
    </source>
</reference>
<keyword evidence="3" id="KW-0378">Hydrolase</keyword>
<dbReference type="Pfam" id="PF00271">
    <property type="entry name" value="Helicase_C"/>
    <property type="match status" value="1"/>
</dbReference>
<dbReference type="Gene3D" id="3.40.50.300">
    <property type="entry name" value="P-loop containing nucleotide triphosphate hydrolases"/>
    <property type="match status" value="2"/>
</dbReference>
<keyword evidence="1" id="KW-0175">Coiled coil</keyword>
<dbReference type="PANTHER" id="PTHR47396:SF1">
    <property type="entry name" value="ATP-DEPENDENT HELICASE IRC3-RELATED"/>
    <property type="match status" value="1"/>
</dbReference>
<dbReference type="Pfam" id="PF08463">
    <property type="entry name" value="EcoEI_R_C"/>
    <property type="match status" value="1"/>
</dbReference>
<proteinExistence type="predicted"/>
<feature type="domain" description="Helicase ATP-binding" evidence="2">
    <location>
        <begin position="395"/>
        <end position="558"/>
    </location>
</feature>
<feature type="coiled-coil region" evidence="1">
    <location>
        <begin position="176"/>
        <end position="210"/>
    </location>
</feature>
<dbReference type="InterPro" id="IPR013670">
    <property type="entry name" value="EcoEI_R_C_dom"/>
</dbReference>
<sequence length="1159" mass="129636">MSTPQIKGKRVAQTSQPESNFGFLKAQWPAIADQAHRAEFFAYRDARVSLMYARRALEQLVGWMYEYDATLKRPLKDDLNNRLNEFTFQKLVPVAVRDQMHAVRKIGNTAVHTQSPISVPAAAAGLTGLFRITVWIGHTYAENHASRVATGTSLDLERFRPTPAEPAQPSKTQPEVAKLAAELEAAGDEKEKLQSELDAARAELERIKAANAEQKIPELDLGGLDEAATRVYIDLQLREAGWDVDAPRAREFQVTGLPPGFGSKDGIGYADYVLWGRDGRPLAVLEAKKASASPKSGEEQARLYADALERQFGRRPVIYYSNGYEHWVWDDAAFGTVGAHRDGYPPRRILGFHTRDELELMIERRTGRKRLATAPVPAGIADRQYQQEAIRAVAETFDEHRRKALLVMATGTGKTRTVVALAKLLMEARWAKRVLFLADRNALVNQAKKVFGQLLSGYSPARLGIGHDDASSSRLHLATYPTMMNMIAASTEGRALGADWRGIGYYDLVIIDEAHRSVYQKYGRIFDYLDSYLVGLTATPRDEIDKNTYGLFELESGKPTSAYPLEQAIEEGYLVPYSVRNIELGFMRRGVKYDELSEEERAEWDTFEWSEDGDIPDSVDTSHLNKWLFNADTVDKVLEVLMSQGHRVSGGDVIGKTIVFARNQDHAEFIKERFDANYPQHSGDYARVITHSVNHNQMLIDSFAEPEKRPEIAISVDMLDTGIDVPDVVNLVFFKEVKSKTKFWQMVGRGTRLRPDLYGPGMHKKDFIIFDVCGNVDFFNAGGDAPETRLVHSLAARTFTTRARALVAAGRIGYDGAYIADLRDTLHGQVRRLERGNFLVRPHLAAVEKFSEGQAWDGLSDVDEVEAEQELSGLADTLPVQGSHEARRFDLLALSLQLAALTHDESAALKLGRQLSALAGALAERLHETSIGKHRQVIEAILDIEDTGVAWSGQDPAWLERVRTALRDLIPVLEKAKRKPVYSDFEDTLIGVSDGELTAPSLDIENYRLHIKAHLEKHLDHLVIQKLRRGRPLTDQDLETLESLVLEDGKVPASKLHELAGQDLASFIKSLVGLDRDAVRESFAEFVVGSILDTRQQQMLNMMVDHLTRNGRMTLDMLFSPPYTDIAQDPLVLFDEGTLYNFRTVMERFSGTKADDLAG</sequence>
<dbReference type="PANTHER" id="PTHR47396">
    <property type="entry name" value="TYPE I RESTRICTION ENZYME ECOKI R PROTEIN"/>
    <property type="match status" value="1"/>
</dbReference>
<dbReference type="InterPro" id="IPR001650">
    <property type="entry name" value="Helicase_C-like"/>
</dbReference>
<name>A0ABQ3GJP3_9MICC</name>
<dbReference type="EMBL" id="BMXK01000007">
    <property type="protein sequence ID" value="GHD07533.1"/>
    <property type="molecule type" value="Genomic_DNA"/>
</dbReference>
<dbReference type="Gene3D" id="3.90.1570.30">
    <property type="match status" value="1"/>
</dbReference>
<dbReference type="InterPro" id="IPR050742">
    <property type="entry name" value="Helicase_Restrict-Modif_Enz"/>
</dbReference>
<dbReference type="SUPFAM" id="SSF52540">
    <property type="entry name" value="P-loop containing nucleoside triphosphate hydrolases"/>
    <property type="match status" value="1"/>
</dbReference>
<comment type="caution">
    <text evidence="3">The sequence shown here is derived from an EMBL/GenBank/DDBJ whole genome shotgun (WGS) entry which is preliminary data.</text>
</comment>
<evidence type="ECO:0000313" key="4">
    <source>
        <dbReference type="Proteomes" id="UP000642819"/>
    </source>
</evidence>
<keyword evidence="3" id="KW-0255">Endonuclease</keyword>
<dbReference type="InterPro" id="IPR006935">
    <property type="entry name" value="Helicase/UvrB_N"/>
</dbReference>
<organism evidence="3 4">
    <name type="scientific">Zhihengliuella salsuginis</name>
    <dbReference type="NCBI Taxonomy" id="578222"/>
    <lineage>
        <taxon>Bacteria</taxon>
        <taxon>Bacillati</taxon>
        <taxon>Actinomycetota</taxon>
        <taxon>Actinomycetes</taxon>
        <taxon>Micrococcales</taxon>
        <taxon>Micrococcaceae</taxon>
        <taxon>Zhihengliuella</taxon>
    </lineage>
</organism>
<gene>
    <name evidence="3" type="ORF">GCM10008096_18380</name>
</gene>
<accession>A0ABQ3GJP3</accession>
<evidence type="ECO:0000259" key="2">
    <source>
        <dbReference type="PROSITE" id="PS51192"/>
    </source>
</evidence>
<dbReference type="PROSITE" id="PS51192">
    <property type="entry name" value="HELICASE_ATP_BIND_1"/>
    <property type="match status" value="1"/>
</dbReference>
<dbReference type="RefSeq" id="WP_189349854.1">
    <property type="nucleotide sequence ID" value="NZ_BMXK01000007.1"/>
</dbReference>
<dbReference type="Pfam" id="PF04851">
    <property type="entry name" value="ResIII"/>
    <property type="match status" value="1"/>
</dbReference>
<keyword evidence="3" id="KW-0540">Nuclease</keyword>
<dbReference type="InterPro" id="IPR014001">
    <property type="entry name" value="Helicase_ATP-bd"/>
</dbReference>
<dbReference type="Proteomes" id="UP000642819">
    <property type="component" value="Unassembled WGS sequence"/>
</dbReference>
<dbReference type="CDD" id="cd18799">
    <property type="entry name" value="SF2_C_EcoAI-like"/>
    <property type="match status" value="1"/>
</dbReference>
<dbReference type="CDD" id="cd18032">
    <property type="entry name" value="DEXHc_RE_I_III_res"/>
    <property type="match status" value="1"/>
</dbReference>
<dbReference type="Pfam" id="PF13643">
    <property type="entry name" value="DUF4145"/>
    <property type="match status" value="1"/>
</dbReference>